<gene>
    <name evidence="2" type="ORF">S40285_09737</name>
</gene>
<sequence>MEDIIIVGGVNDANNELFIRTDHYQQEQDNDITRRPDFEPIEDRGPVFILMEPEQHPACIEPLPASPVDLFREFVPVSLVEKWISYTNEAPELPRGPGPGSRNNSNYHKEPSQRGLRWTPTIAAEIYLWLAMQVYIGLHRETCL</sequence>
<dbReference type="InParanoid" id="A0A084Q885"/>
<dbReference type="OrthoDB" id="5428673at2759"/>
<evidence type="ECO:0000256" key="1">
    <source>
        <dbReference type="SAM" id="MobiDB-lite"/>
    </source>
</evidence>
<feature type="region of interest" description="Disordered" evidence="1">
    <location>
        <begin position="90"/>
        <end position="114"/>
    </location>
</feature>
<accession>A0A084Q885</accession>
<evidence type="ECO:0000313" key="3">
    <source>
        <dbReference type="Proteomes" id="UP000028524"/>
    </source>
</evidence>
<proteinExistence type="predicted"/>
<dbReference type="AlphaFoldDB" id="A0A084Q885"/>
<evidence type="ECO:0000313" key="2">
    <source>
        <dbReference type="EMBL" id="KFA60170.1"/>
    </source>
</evidence>
<dbReference type="HOGENOM" id="CLU_107268_0_0_1"/>
<dbReference type="Proteomes" id="UP000028524">
    <property type="component" value="Unassembled WGS sequence"/>
</dbReference>
<reference evidence="2 3" key="1">
    <citation type="journal article" date="2014" name="BMC Genomics">
        <title>Comparative genome sequencing reveals chemotype-specific gene clusters in the toxigenic black mold Stachybotrys.</title>
        <authorList>
            <person name="Semeiks J."/>
            <person name="Borek D."/>
            <person name="Otwinowski Z."/>
            <person name="Grishin N.V."/>
        </authorList>
    </citation>
    <scope>NUCLEOTIDE SEQUENCE [LARGE SCALE GENOMIC DNA]</scope>
    <source>
        <strain evidence="2 3">IBT 40285</strain>
    </source>
</reference>
<organism evidence="2 3">
    <name type="scientific">Stachybotrys chlorohalonatus (strain IBT 40285)</name>
    <dbReference type="NCBI Taxonomy" id="1283841"/>
    <lineage>
        <taxon>Eukaryota</taxon>
        <taxon>Fungi</taxon>
        <taxon>Dikarya</taxon>
        <taxon>Ascomycota</taxon>
        <taxon>Pezizomycotina</taxon>
        <taxon>Sordariomycetes</taxon>
        <taxon>Hypocreomycetidae</taxon>
        <taxon>Hypocreales</taxon>
        <taxon>Stachybotryaceae</taxon>
        <taxon>Stachybotrys</taxon>
    </lineage>
</organism>
<evidence type="ECO:0008006" key="4">
    <source>
        <dbReference type="Google" id="ProtNLM"/>
    </source>
</evidence>
<protein>
    <recommendedName>
        <fullName evidence="4">PiggyBac transposable element-derived protein domain-containing protein</fullName>
    </recommendedName>
</protein>
<dbReference type="EMBL" id="KL661853">
    <property type="protein sequence ID" value="KFA60170.1"/>
    <property type="molecule type" value="Genomic_DNA"/>
</dbReference>
<keyword evidence="3" id="KW-1185">Reference proteome</keyword>
<name>A0A084Q885_STAC4</name>